<comment type="caution">
    <text evidence="1">The sequence shown here is derived from an EMBL/GenBank/DDBJ whole genome shotgun (WGS) entry which is preliminary data.</text>
</comment>
<name>A0ACC2U1I4_9FUNG</name>
<sequence>MLVFKSPYVISTKKLEIENTVHWRFSIVKLVQYAQLCLQDFFYDKVFLTNNQVSPALKLLELVFTVWTNPHSAKDHMPLWHGSDSHKYWLQWAMVATLKLLSYGRAGSHQSMTVVGNLVLSSSKVVYHQILHHMPEYIEWLLRFIYSVGGKTPEEYAQHKRICKNAFYLDWHFPITLA</sequence>
<dbReference type="Proteomes" id="UP001165960">
    <property type="component" value="Unassembled WGS sequence"/>
</dbReference>
<organism evidence="1 2">
    <name type="scientific">Entomophthora muscae</name>
    <dbReference type="NCBI Taxonomy" id="34485"/>
    <lineage>
        <taxon>Eukaryota</taxon>
        <taxon>Fungi</taxon>
        <taxon>Fungi incertae sedis</taxon>
        <taxon>Zoopagomycota</taxon>
        <taxon>Entomophthoromycotina</taxon>
        <taxon>Entomophthoromycetes</taxon>
        <taxon>Entomophthorales</taxon>
        <taxon>Entomophthoraceae</taxon>
        <taxon>Entomophthora</taxon>
    </lineage>
</organism>
<proteinExistence type="predicted"/>
<accession>A0ACC2U1I4</accession>
<reference evidence="1" key="1">
    <citation type="submission" date="2022-04" db="EMBL/GenBank/DDBJ databases">
        <title>Genome of the entomopathogenic fungus Entomophthora muscae.</title>
        <authorList>
            <person name="Elya C."/>
            <person name="Lovett B.R."/>
            <person name="Lee E."/>
            <person name="Macias A.M."/>
            <person name="Hajek A.E."/>
            <person name="De Bivort B.L."/>
            <person name="Kasson M.T."/>
            <person name="De Fine Licht H.H."/>
            <person name="Stajich J.E."/>
        </authorList>
    </citation>
    <scope>NUCLEOTIDE SEQUENCE</scope>
    <source>
        <strain evidence="1">Berkeley</strain>
    </source>
</reference>
<dbReference type="EMBL" id="QTSX02001538">
    <property type="protein sequence ID" value="KAJ9080616.1"/>
    <property type="molecule type" value="Genomic_DNA"/>
</dbReference>
<keyword evidence="2" id="KW-1185">Reference proteome</keyword>
<protein>
    <submittedName>
        <fullName evidence="1">Uncharacterized protein</fullName>
    </submittedName>
</protein>
<evidence type="ECO:0000313" key="2">
    <source>
        <dbReference type="Proteomes" id="UP001165960"/>
    </source>
</evidence>
<gene>
    <name evidence="1" type="ORF">DSO57_1022995</name>
</gene>
<evidence type="ECO:0000313" key="1">
    <source>
        <dbReference type="EMBL" id="KAJ9080616.1"/>
    </source>
</evidence>